<evidence type="ECO:0000313" key="2">
    <source>
        <dbReference type="EMBL" id="MBL0387625.1"/>
    </source>
</evidence>
<dbReference type="SUPFAM" id="SSF48452">
    <property type="entry name" value="TPR-like"/>
    <property type="match status" value="1"/>
</dbReference>
<dbReference type="SUPFAM" id="SSF47413">
    <property type="entry name" value="lambda repressor-like DNA-binding domains"/>
    <property type="match status" value="1"/>
</dbReference>
<dbReference type="SMART" id="SM00530">
    <property type="entry name" value="HTH_XRE"/>
    <property type="match status" value="1"/>
</dbReference>
<evidence type="ECO:0000259" key="1">
    <source>
        <dbReference type="PROSITE" id="PS50943"/>
    </source>
</evidence>
<keyword evidence="3" id="KW-1185">Reference proteome</keyword>
<dbReference type="InterPro" id="IPR053163">
    <property type="entry name" value="HTH-type_regulator_Rgg"/>
</dbReference>
<sequence>MEQFVIGKIIKDLRVSLQMTQKELASSICTQGQLSKIEKGEVIPNSNTLYELASRLDVTIDYLYSMAANPRYDYAKQTFELMREAVRERNYQLLAELLENERDNLLFQAPFARQFFLWHRGIVAYYIHHDLTAAVELLTSAVEIGKGTKFVSKRTVEIMNSLAILYLEENDYPHACDVFRECLQALQSMPILEDPKIKIRVLYNYAKALYYSGEFTEAMKLAQQGILICLRDDTMYLLGELYFQRGIALEQLGRDRNRILAMFEKSLAVFALQENEPFTKIVEAKLQAYSA</sequence>
<reference evidence="2 3" key="1">
    <citation type="submission" date="2021-01" db="EMBL/GenBank/DDBJ databases">
        <title>Tumebacillus sp. strain ITR2 16S ribosomal RNA gene Genome sequencing and assembly.</title>
        <authorList>
            <person name="Kang M."/>
        </authorList>
    </citation>
    <scope>NUCLEOTIDE SEQUENCE [LARGE SCALE GENOMIC DNA]</scope>
    <source>
        <strain evidence="2 3">ITR2</strain>
    </source>
</reference>
<dbReference type="InterPro" id="IPR011990">
    <property type="entry name" value="TPR-like_helical_dom_sf"/>
</dbReference>
<name>A0ABS1JBH0_9BACL</name>
<dbReference type="CDD" id="cd00093">
    <property type="entry name" value="HTH_XRE"/>
    <property type="match status" value="1"/>
</dbReference>
<dbReference type="EMBL" id="JAEQNB010000004">
    <property type="protein sequence ID" value="MBL0387625.1"/>
    <property type="molecule type" value="Genomic_DNA"/>
</dbReference>
<accession>A0ABS1JBH0</accession>
<dbReference type="Pfam" id="PF01381">
    <property type="entry name" value="HTH_3"/>
    <property type="match status" value="1"/>
</dbReference>
<dbReference type="InterPro" id="IPR010982">
    <property type="entry name" value="Lambda_DNA-bd_dom_sf"/>
</dbReference>
<dbReference type="PANTHER" id="PTHR37038:SF14">
    <property type="entry name" value="TRANSCRIPTIONAL ACTIVATOR"/>
    <property type="match status" value="1"/>
</dbReference>
<dbReference type="PROSITE" id="PS50943">
    <property type="entry name" value="HTH_CROC1"/>
    <property type="match status" value="1"/>
</dbReference>
<proteinExistence type="predicted"/>
<dbReference type="Proteomes" id="UP000602284">
    <property type="component" value="Unassembled WGS sequence"/>
</dbReference>
<dbReference type="PANTHER" id="PTHR37038">
    <property type="entry name" value="TRANSCRIPTIONAL REGULATOR-RELATED"/>
    <property type="match status" value="1"/>
</dbReference>
<dbReference type="Gene3D" id="1.25.40.10">
    <property type="entry name" value="Tetratricopeptide repeat domain"/>
    <property type="match status" value="1"/>
</dbReference>
<organism evidence="2 3">
    <name type="scientific">Tumebacillus amylolyticus</name>
    <dbReference type="NCBI Taxonomy" id="2801339"/>
    <lineage>
        <taxon>Bacteria</taxon>
        <taxon>Bacillati</taxon>
        <taxon>Bacillota</taxon>
        <taxon>Bacilli</taxon>
        <taxon>Bacillales</taxon>
        <taxon>Alicyclobacillaceae</taxon>
        <taxon>Tumebacillus</taxon>
    </lineage>
</organism>
<dbReference type="RefSeq" id="WP_201635814.1">
    <property type="nucleotide sequence ID" value="NZ_JAEQNB010000004.1"/>
</dbReference>
<feature type="domain" description="HTH cro/C1-type" evidence="1">
    <location>
        <begin position="10"/>
        <end position="63"/>
    </location>
</feature>
<dbReference type="InterPro" id="IPR041315">
    <property type="entry name" value="PlcR_TPR"/>
</dbReference>
<dbReference type="Pfam" id="PF18768">
    <property type="entry name" value="RNPP_C"/>
    <property type="match status" value="1"/>
</dbReference>
<gene>
    <name evidence="2" type="ORF">JJB07_13375</name>
</gene>
<protein>
    <submittedName>
        <fullName evidence="2">Helix-turn-helix domain-containing protein</fullName>
    </submittedName>
</protein>
<comment type="caution">
    <text evidence="2">The sequence shown here is derived from an EMBL/GenBank/DDBJ whole genome shotgun (WGS) entry which is preliminary data.</text>
</comment>
<dbReference type="InterPro" id="IPR001387">
    <property type="entry name" value="Cro/C1-type_HTH"/>
</dbReference>
<evidence type="ECO:0000313" key="3">
    <source>
        <dbReference type="Proteomes" id="UP000602284"/>
    </source>
</evidence>